<proteinExistence type="inferred from homology"/>
<evidence type="ECO:0000256" key="6">
    <source>
        <dbReference type="ARBA" id="ARBA00022989"/>
    </source>
</evidence>
<comment type="subcellular location">
    <subcellularLocation>
        <location evidence="2">Cytoplasm</location>
        <location evidence="2">Perinuclear region</location>
    </subcellularLocation>
    <subcellularLocation>
        <location evidence="1">Lysosome membrane</location>
        <topology evidence="1">Multi-pass membrane protein</topology>
    </subcellularLocation>
</comment>
<dbReference type="OrthoDB" id="6766068at2759"/>
<keyword evidence="8" id="KW-0458">Lysosome</keyword>
<dbReference type="AlphaFoldDB" id="A0A482W7R7"/>
<evidence type="ECO:0000256" key="1">
    <source>
        <dbReference type="ARBA" id="ARBA00004155"/>
    </source>
</evidence>
<feature type="non-terminal residue" evidence="13">
    <location>
        <position position="1"/>
    </location>
</feature>
<name>A0A482W7R7_ASBVE</name>
<evidence type="ECO:0000256" key="4">
    <source>
        <dbReference type="ARBA" id="ARBA00022490"/>
    </source>
</evidence>
<reference evidence="13 14" key="1">
    <citation type="submission" date="2017-03" db="EMBL/GenBank/DDBJ databases">
        <title>Genome of the blue death feigning beetle - Asbolus verrucosus.</title>
        <authorList>
            <person name="Rider S.D."/>
        </authorList>
    </citation>
    <scope>NUCLEOTIDE SEQUENCE [LARGE SCALE GENOMIC DNA]</scope>
    <source>
        <strain evidence="13">Butters</strain>
        <tissue evidence="13">Head and leg muscle</tissue>
    </source>
</reference>
<evidence type="ECO:0000256" key="5">
    <source>
        <dbReference type="ARBA" id="ARBA00022692"/>
    </source>
</evidence>
<keyword evidence="6 12" id="KW-1133">Transmembrane helix</keyword>
<keyword evidence="14" id="KW-1185">Reference proteome</keyword>
<dbReference type="Pfam" id="PF10164">
    <property type="entry name" value="BRI3"/>
    <property type="match status" value="2"/>
</dbReference>
<keyword evidence="7 12" id="KW-0472">Membrane</keyword>
<evidence type="ECO:0000256" key="9">
    <source>
        <dbReference type="ARBA" id="ARBA00035284"/>
    </source>
</evidence>
<dbReference type="GO" id="GO:0048471">
    <property type="term" value="C:perinuclear region of cytoplasm"/>
    <property type="evidence" value="ECO:0007669"/>
    <property type="project" value="UniProtKB-SubCell"/>
</dbReference>
<organism evidence="13 14">
    <name type="scientific">Asbolus verrucosus</name>
    <name type="common">Desert ironclad beetle</name>
    <dbReference type="NCBI Taxonomy" id="1661398"/>
    <lineage>
        <taxon>Eukaryota</taxon>
        <taxon>Metazoa</taxon>
        <taxon>Ecdysozoa</taxon>
        <taxon>Arthropoda</taxon>
        <taxon>Hexapoda</taxon>
        <taxon>Insecta</taxon>
        <taxon>Pterygota</taxon>
        <taxon>Neoptera</taxon>
        <taxon>Endopterygota</taxon>
        <taxon>Coleoptera</taxon>
        <taxon>Polyphaga</taxon>
        <taxon>Cucujiformia</taxon>
        <taxon>Tenebrionidae</taxon>
        <taxon>Pimeliinae</taxon>
        <taxon>Asbolus</taxon>
    </lineage>
</organism>
<accession>A0A482W7R7</accession>
<keyword evidence="4" id="KW-0963">Cytoplasm</keyword>
<evidence type="ECO:0000313" key="14">
    <source>
        <dbReference type="Proteomes" id="UP000292052"/>
    </source>
</evidence>
<keyword evidence="5 12" id="KW-0812">Transmembrane</keyword>
<dbReference type="EMBL" id="QDEB01019185">
    <property type="protein sequence ID" value="RZC41220.1"/>
    <property type="molecule type" value="Genomic_DNA"/>
</dbReference>
<evidence type="ECO:0000256" key="12">
    <source>
        <dbReference type="SAM" id="Phobius"/>
    </source>
</evidence>
<dbReference type="GO" id="GO:0005765">
    <property type="term" value="C:lysosomal membrane"/>
    <property type="evidence" value="ECO:0007669"/>
    <property type="project" value="UniProtKB-SubCell"/>
</dbReference>
<comment type="similarity">
    <text evidence="3">Belongs to the BRI3 family.</text>
</comment>
<dbReference type="PANTHER" id="PTHR13551:SF1">
    <property type="entry name" value="MEMBRANE PROTEIN BRI3"/>
    <property type="match status" value="1"/>
</dbReference>
<evidence type="ECO:0000256" key="8">
    <source>
        <dbReference type="ARBA" id="ARBA00023228"/>
    </source>
</evidence>
<protein>
    <recommendedName>
        <fullName evidence="9">Membrane protein BRI3</fullName>
    </recommendedName>
    <alternativeName>
        <fullName evidence="10">Brain protein I3</fullName>
    </alternativeName>
</protein>
<evidence type="ECO:0000256" key="7">
    <source>
        <dbReference type="ARBA" id="ARBA00023136"/>
    </source>
</evidence>
<gene>
    <name evidence="13" type="ORF">BDFB_004496</name>
</gene>
<comment type="caution">
    <text evidence="13">The sequence shown here is derived from an EMBL/GenBank/DDBJ whole genome shotgun (WGS) entry which is preliminary data.</text>
</comment>
<evidence type="ECO:0000313" key="13">
    <source>
        <dbReference type="EMBL" id="RZC41220.1"/>
    </source>
</evidence>
<feature type="transmembrane region" description="Helical" evidence="12">
    <location>
        <begin position="97"/>
        <end position="117"/>
    </location>
</feature>
<dbReference type="InterPro" id="IPR019317">
    <property type="entry name" value="BRI3"/>
</dbReference>
<evidence type="ECO:0000256" key="10">
    <source>
        <dbReference type="ARBA" id="ARBA00035449"/>
    </source>
</evidence>
<dbReference type="PANTHER" id="PTHR13551">
    <property type="entry name" value="BRAIN PROTEIN I3"/>
    <property type="match status" value="1"/>
</dbReference>
<evidence type="ECO:0000256" key="11">
    <source>
        <dbReference type="ARBA" id="ARBA00046593"/>
    </source>
</evidence>
<evidence type="ECO:0000256" key="3">
    <source>
        <dbReference type="ARBA" id="ARBA00008090"/>
    </source>
</evidence>
<dbReference type="Proteomes" id="UP000292052">
    <property type="component" value="Unassembled WGS sequence"/>
</dbReference>
<comment type="subunit">
    <text evidence="11">Interacts with BRI3BP. Interacts with MGAT1 and IFITM3.</text>
</comment>
<sequence>VTNINVSTQPAFGGTCPVCHAGTFESGFTLCGWLCCLFCFPCGIICCLCMPHDYHRTCANNLCCLADVTNVHISTQQPIGGTCPICHVGKFESAFTIWGWLCCIFCFPCGIICCLCMRKKKCNHCGFSPS</sequence>
<evidence type="ECO:0000256" key="2">
    <source>
        <dbReference type="ARBA" id="ARBA00004556"/>
    </source>
</evidence>